<comment type="domain">
    <text evidence="8">Possesses an unusual extended V-shaped dimeric structure with each monomer consisting of three distinct domains arranged along a curved 'spinal' alpha-helix. The N-terminal catalytic domain specifically recognizes the glutamate moiety of the substrate. The second domain is the NADPH-binding domain, and the third C-terminal domain is responsible for dimerization.</text>
</comment>
<dbReference type="Gene3D" id="3.30.460.30">
    <property type="entry name" value="Glutamyl-tRNA reductase, N-terminal domain"/>
    <property type="match status" value="1"/>
</dbReference>
<evidence type="ECO:0000256" key="6">
    <source>
        <dbReference type="ARBA" id="ARBA00023244"/>
    </source>
</evidence>
<organism evidence="17 18">
    <name type="scientific">Isobaculum melis</name>
    <dbReference type="NCBI Taxonomy" id="142588"/>
    <lineage>
        <taxon>Bacteria</taxon>
        <taxon>Bacillati</taxon>
        <taxon>Bacillota</taxon>
        <taxon>Bacilli</taxon>
        <taxon>Lactobacillales</taxon>
        <taxon>Carnobacteriaceae</taxon>
        <taxon>Isobaculum</taxon>
    </lineage>
</organism>
<dbReference type="HAMAP" id="MF_00087">
    <property type="entry name" value="Glu_tRNA_reductase"/>
    <property type="match status" value="1"/>
</dbReference>
<comment type="function">
    <text evidence="8">Catalyzes the NADPH-dependent reduction of glutamyl-tRNA(Glu) to glutamate 1-semialdehyde (GSA).</text>
</comment>
<evidence type="ECO:0000256" key="8">
    <source>
        <dbReference type="HAMAP-Rule" id="MF_00087"/>
    </source>
</evidence>
<dbReference type="InterPro" id="IPR036291">
    <property type="entry name" value="NAD(P)-bd_dom_sf"/>
</dbReference>
<dbReference type="Gene3D" id="3.40.50.720">
    <property type="entry name" value="NAD(P)-binding Rossmann-like Domain"/>
    <property type="match status" value="1"/>
</dbReference>
<dbReference type="InterPro" id="IPR036453">
    <property type="entry name" value="GluRdtase_dimer_dom_sf"/>
</dbReference>
<evidence type="ECO:0000256" key="4">
    <source>
        <dbReference type="ARBA" id="ARBA00022857"/>
    </source>
</evidence>
<comment type="catalytic activity">
    <reaction evidence="7 8 13">
        <text>(S)-4-amino-5-oxopentanoate + tRNA(Glu) + NADP(+) = L-glutamyl-tRNA(Glu) + NADPH + H(+)</text>
        <dbReference type="Rhea" id="RHEA:12344"/>
        <dbReference type="Rhea" id="RHEA-COMP:9663"/>
        <dbReference type="Rhea" id="RHEA-COMP:9680"/>
        <dbReference type="ChEBI" id="CHEBI:15378"/>
        <dbReference type="ChEBI" id="CHEBI:57501"/>
        <dbReference type="ChEBI" id="CHEBI:57783"/>
        <dbReference type="ChEBI" id="CHEBI:58349"/>
        <dbReference type="ChEBI" id="CHEBI:78442"/>
        <dbReference type="ChEBI" id="CHEBI:78520"/>
        <dbReference type="EC" id="1.2.1.70"/>
    </reaction>
</comment>
<evidence type="ECO:0000256" key="9">
    <source>
        <dbReference type="PIRSR" id="PIRSR000445-1"/>
    </source>
</evidence>
<dbReference type="Pfam" id="PF01488">
    <property type="entry name" value="Shikimate_DH"/>
    <property type="match status" value="1"/>
</dbReference>
<comment type="miscellaneous">
    <text evidence="8">During catalysis, the active site Cys acts as a nucleophile attacking the alpha-carbonyl group of tRNA-bound glutamate with the formation of a thioester intermediate between enzyme and glutamate, and the concomitant release of tRNA(Glu). The thioester intermediate is finally reduced by direct hydride transfer from NADPH, to form the product GSA.</text>
</comment>
<evidence type="ECO:0000259" key="15">
    <source>
        <dbReference type="Pfam" id="PF01488"/>
    </source>
</evidence>
<comment type="pathway">
    <text evidence="1 8 13">Porphyrin-containing compound metabolism; protoporphyrin-IX biosynthesis; 5-aminolevulinate from L-glutamyl-tRNA(Glu): step 1/2.</text>
</comment>
<evidence type="ECO:0000256" key="5">
    <source>
        <dbReference type="ARBA" id="ARBA00023002"/>
    </source>
</evidence>
<dbReference type="Pfam" id="PF05201">
    <property type="entry name" value="GlutR_N"/>
    <property type="match status" value="1"/>
</dbReference>
<evidence type="ECO:0000313" key="17">
    <source>
        <dbReference type="EMBL" id="SES05974.1"/>
    </source>
</evidence>
<keyword evidence="5 8" id="KW-0560">Oxidoreductase</keyword>
<gene>
    <name evidence="8" type="primary">hemA</name>
    <name evidence="17" type="ORF">SAMN04488559_12414</name>
</gene>
<dbReference type="GO" id="GO:0019353">
    <property type="term" value="P:protoporphyrinogen IX biosynthetic process from glutamate"/>
    <property type="evidence" value="ECO:0007669"/>
    <property type="project" value="TreeGrafter"/>
</dbReference>
<dbReference type="EMBL" id="FOHA01000024">
    <property type="protein sequence ID" value="SES05974.1"/>
    <property type="molecule type" value="Genomic_DNA"/>
</dbReference>
<evidence type="ECO:0000256" key="7">
    <source>
        <dbReference type="ARBA" id="ARBA00047464"/>
    </source>
</evidence>
<feature type="binding site" evidence="8 10">
    <location>
        <begin position="49"/>
        <end position="52"/>
    </location>
    <ligand>
        <name>substrate</name>
    </ligand>
</feature>
<dbReference type="GO" id="GO:0008883">
    <property type="term" value="F:glutamyl-tRNA reductase activity"/>
    <property type="evidence" value="ECO:0007669"/>
    <property type="project" value="UniProtKB-UniRule"/>
</dbReference>
<evidence type="ECO:0000259" key="14">
    <source>
        <dbReference type="Pfam" id="PF00745"/>
    </source>
</evidence>
<feature type="binding site" evidence="8 10">
    <location>
        <begin position="114"/>
        <end position="116"/>
    </location>
    <ligand>
        <name>substrate</name>
    </ligand>
</feature>
<dbReference type="EC" id="1.2.1.70" evidence="3 8"/>
<evidence type="ECO:0000256" key="1">
    <source>
        <dbReference type="ARBA" id="ARBA00005059"/>
    </source>
</evidence>
<dbReference type="InterPro" id="IPR018214">
    <property type="entry name" value="GluRdtase_CS"/>
</dbReference>
<dbReference type="OrthoDB" id="110209at2"/>
<name>A0A1H9U9Z7_9LACT</name>
<accession>A0A1H9U9Z7</accession>
<dbReference type="SUPFAM" id="SSF69075">
    <property type="entry name" value="Glutamyl tRNA-reductase dimerization domain"/>
    <property type="match status" value="1"/>
</dbReference>
<dbReference type="STRING" id="142588.SAMN04488559_12414"/>
<evidence type="ECO:0000259" key="16">
    <source>
        <dbReference type="Pfam" id="PF05201"/>
    </source>
</evidence>
<feature type="binding site" evidence="8 10">
    <location>
        <position position="120"/>
    </location>
    <ligand>
        <name>substrate</name>
    </ligand>
</feature>
<comment type="similarity">
    <text evidence="2 8 13">Belongs to the glutamyl-tRNA reductase family.</text>
</comment>
<dbReference type="NCBIfam" id="TIGR01035">
    <property type="entry name" value="hemA"/>
    <property type="match status" value="1"/>
</dbReference>
<dbReference type="FunFam" id="3.30.460.30:FF:000001">
    <property type="entry name" value="Glutamyl-tRNA reductase"/>
    <property type="match status" value="1"/>
</dbReference>
<feature type="active site" description="Nucleophile" evidence="8 9">
    <location>
        <position position="50"/>
    </location>
</feature>
<evidence type="ECO:0000256" key="3">
    <source>
        <dbReference type="ARBA" id="ARBA00012970"/>
    </source>
</evidence>
<dbReference type="Proteomes" id="UP000198948">
    <property type="component" value="Unassembled WGS sequence"/>
</dbReference>
<dbReference type="SUPFAM" id="SSF51735">
    <property type="entry name" value="NAD(P)-binding Rossmann-fold domains"/>
    <property type="match status" value="1"/>
</dbReference>
<feature type="site" description="Important for activity" evidence="8 12">
    <location>
        <position position="99"/>
    </location>
</feature>
<evidence type="ECO:0000256" key="2">
    <source>
        <dbReference type="ARBA" id="ARBA00005916"/>
    </source>
</evidence>
<keyword evidence="18" id="KW-1185">Reference proteome</keyword>
<proteinExistence type="inferred from homology"/>
<keyword evidence="4 8" id="KW-0521">NADP</keyword>
<feature type="binding site" evidence="8 11">
    <location>
        <begin position="189"/>
        <end position="194"/>
    </location>
    <ligand>
        <name>NADP(+)</name>
        <dbReference type="ChEBI" id="CHEBI:58349"/>
    </ligand>
</feature>
<feature type="binding site" evidence="8 10">
    <location>
        <position position="109"/>
    </location>
    <ligand>
        <name>substrate</name>
    </ligand>
</feature>
<dbReference type="GO" id="GO:0050661">
    <property type="term" value="F:NADP binding"/>
    <property type="evidence" value="ECO:0007669"/>
    <property type="project" value="InterPro"/>
</dbReference>
<dbReference type="AlphaFoldDB" id="A0A1H9U9Z7"/>
<sequence>MKILLYGVSHKSTPIQIREKYVIPQDLIATQYQDITQFDGVTEVVILSTCNRTEYYLYVDETTFMHGEMLRYIAEYTGFDVSEVISTSYGKSNNDVGEHLFHVTTGLDSLMIGETQILGQVKKALAESQKHHAVGPILSSLFNKAIAFAKRMHTTTKIDQVSFSPSTAAVKIMNAEFEDLVDKRIVLVGAGEMIQIVANQLAKQKVEQVSIVNRTLAHAEKVSDEMNEYTSSLHHPDKLRRYFSPFELKSLPVILAKADVAVVAASADGYLITPELLEKVAEIRKTEKSLLLLDLSVPRMIDPKSILFEGCTILDMDQISAQNGKTNEVREEVIKTIKEELEEELEKFSFWYRERKAVPYLNEIRSRNTLLKDRTLKSIQQKLPELSTHEYEVIDKHMASIINHLSRSPIQAMKEAAKMEKSENKQDYLDIYGKFFGLKISKEQPEKESEADE</sequence>
<evidence type="ECO:0000256" key="13">
    <source>
        <dbReference type="RuleBase" id="RU000584"/>
    </source>
</evidence>
<evidence type="ECO:0000256" key="12">
    <source>
        <dbReference type="PIRSR" id="PIRSR000445-4"/>
    </source>
</evidence>
<dbReference type="InterPro" id="IPR036343">
    <property type="entry name" value="GluRdtase_N_sf"/>
</dbReference>
<dbReference type="UniPathway" id="UPA00251">
    <property type="reaction ID" value="UER00316"/>
</dbReference>
<keyword evidence="6 8" id="KW-0627">Porphyrin biosynthesis</keyword>
<dbReference type="Pfam" id="PF00745">
    <property type="entry name" value="GlutR_dimer"/>
    <property type="match status" value="1"/>
</dbReference>
<protein>
    <recommendedName>
        <fullName evidence="3 8">Glutamyl-tRNA reductase</fullName>
        <shortName evidence="8">GluTR</shortName>
        <ecNumber evidence="3 8">1.2.1.70</ecNumber>
    </recommendedName>
</protein>
<evidence type="ECO:0000256" key="11">
    <source>
        <dbReference type="PIRSR" id="PIRSR000445-3"/>
    </source>
</evidence>
<dbReference type="InterPro" id="IPR015896">
    <property type="entry name" value="4pyrrol_synth_GluRdtase_dimer"/>
</dbReference>
<feature type="domain" description="Tetrapyrrole biosynthesis glutamyl-tRNA reductase dimerisation" evidence="14">
    <location>
        <begin position="340"/>
        <end position="438"/>
    </location>
</feature>
<dbReference type="InterPro" id="IPR015895">
    <property type="entry name" value="4pyrrol_synth_GluRdtase_N"/>
</dbReference>
<dbReference type="InterPro" id="IPR006151">
    <property type="entry name" value="Shikm_DH/Glu-tRNA_Rdtase"/>
</dbReference>
<dbReference type="PROSITE" id="PS00747">
    <property type="entry name" value="GLUTR"/>
    <property type="match status" value="1"/>
</dbReference>
<dbReference type="InterPro" id="IPR000343">
    <property type="entry name" value="4pyrrol_synth_GluRdtase"/>
</dbReference>
<evidence type="ECO:0000313" key="18">
    <source>
        <dbReference type="Proteomes" id="UP000198948"/>
    </source>
</evidence>
<dbReference type="PANTHER" id="PTHR43013:SF1">
    <property type="entry name" value="GLUTAMYL-TRNA REDUCTASE"/>
    <property type="match status" value="1"/>
</dbReference>
<dbReference type="PANTHER" id="PTHR43013">
    <property type="entry name" value="GLUTAMYL-TRNA REDUCTASE"/>
    <property type="match status" value="1"/>
</dbReference>
<dbReference type="PIRSF" id="PIRSF000445">
    <property type="entry name" value="4pyrrol_synth_GluRdtase"/>
    <property type="match status" value="1"/>
</dbReference>
<feature type="domain" description="Quinate/shikimate 5-dehydrogenase/glutamyl-tRNA reductase" evidence="15">
    <location>
        <begin position="174"/>
        <end position="319"/>
    </location>
</feature>
<evidence type="ECO:0000256" key="10">
    <source>
        <dbReference type="PIRSR" id="PIRSR000445-2"/>
    </source>
</evidence>
<feature type="domain" description="Glutamyl-tRNA reductase N-terminal" evidence="16">
    <location>
        <begin position="7"/>
        <end position="156"/>
    </location>
</feature>
<dbReference type="SUPFAM" id="SSF69742">
    <property type="entry name" value="Glutamyl tRNA-reductase catalytic, N-terminal domain"/>
    <property type="match status" value="1"/>
</dbReference>
<comment type="subunit">
    <text evidence="8">Homodimer.</text>
</comment>
<reference evidence="17 18" key="1">
    <citation type="submission" date="2016-10" db="EMBL/GenBank/DDBJ databases">
        <authorList>
            <person name="de Groot N.N."/>
        </authorList>
    </citation>
    <scope>NUCLEOTIDE SEQUENCE [LARGE SCALE GENOMIC DNA]</scope>
    <source>
        <strain evidence="17 18">DSM 13760</strain>
    </source>
</reference>